<feature type="domain" description="4Fe-4S ferredoxin-type" evidence="8">
    <location>
        <begin position="92"/>
        <end position="123"/>
    </location>
</feature>
<evidence type="ECO:0000256" key="3">
    <source>
        <dbReference type="ARBA" id="ARBA00022737"/>
    </source>
</evidence>
<evidence type="ECO:0000256" key="5">
    <source>
        <dbReference type="ARBA" id="ARBA00023014"/>
    </source>
</evidence>
<comment type="cofactor">
    <cofactor evidence="6">
        <name>[4Fe-4S] cluster</name>
        <dbReference type="ChEBI" id="CHEBI:49883"/>
    </cofactor>
    <text evidence="6">Binds 2 [4Fe-4S] clusters.</text>
</comment>
<dbReference type="EMBL" id="CP042829">
    <property type="protein sequence ID" value="QFG02439.1"/>
    <property type="molecule type" value="Genomic_DNA"/>
</dbReference>
<evidence type="ECO:0000256" key="6">
    <source>
        <dbReference type="PIRNR" id="PIRNR000139"/>
    </source>
</evidence>
<dbReference type="Gene3D" id="1.10.1060.10">
    <property type="entry name" value="Alpha-helical ferredoxin"/>
    <property type="match status" value="1"/>
</dbReference>
<evidence type="ECO:0000256" key="7">
    <source>
        <dbReference type="SAM" id="MobiDB-lite"/>
    </source>
</evidence>
<evidence type="ECO:0000313" key="9">
    <source>
        <dbReference type="EMBL" id="QFG02439.1"/>
    </source>
</evidence>
<keyword evidence="6" id="KW-0813">Transport</keyword>
<organism evidence="9 10">
    <name type="scientific">Tepidiforma bonchosmolovskayae</name>
    <dbReference type="NCBI Taxonomy" id="2601677"/>
    <lineage>
        <taxon>Bacteria</taxon>
        <taxon>Bacillati</taxon>
        <taxon>Chloroflexota</taxon>
        <taxon>Tepidiformia</taxon>
        <taxon>Tepidiformales</taxon>
        <taxon>Tepidiformaceae</taxon>
        <taxon>Tepidiforma</taxon>
    </lineage>
</organism>
<dbReference type="InterPro" id="IPR004017">
    <property type="entry name" value="Cys_rich_dom"/>
</dbReference>
<protein>
    <recommendedName>
        <fullName evidence="6">Glycolate oxidase iron-sulfur subunit</fullName>
        <ecNumber evidence="6">1.1.99.14</ecNumber>
    </recommendedName>
</protein>
<evidence type="ECO:0000256" key="1">
    <source>
        <dbReference type="ARBA" id="ARBA00022485"/>
    </source>
</evidence>
<feature type="compositionally biased region" description="Basic residues" evidence="7">
    <location>
        <begin position="1"/>
        <end position="10"/>
    </location>
</feature>
<accession>A0ABX6C0U5</accession>
<proteinExistence type="predicted"/>
<comment type="catalytic activity">
    <reaction evidence="6">
        <text>(R)-lactate + A = pyruvate + AH2</text>
        <dbReference type="Rhea" id="RHEA:15089"/>
        <dbReference type="ChEBI" id="CHEBI:13193"/>
        <dbReference type="ChEBI" id="CHEBI:15361"/>
        <dbReference type="ChEBI" id="CHEBI:16004"/>
        <dbReference type="ChEBI" id="CHEBI:17499"/>
    </reaction>
</comment>
<dbReference type="PANTHER" id="PTHR32479">
    <property type="entry name" value="GLYCOLATE OXIDASE IRON-SULFUR SUBUNIT"/>
    <property type="match status" value="1"/>
</dbReference>
<feature type="region of interest" description="Disordered" evidence="7">
    <location>
        <begin position="1"/>
        <end position="39"/>
    </location>
</feature>
<feature type="domain" description="4Fe-4S ferredoxin-type" evidence="8">
    <location>
        <begin position="41"/>
        <end position="71"/>
    </location>
</feature>
<dbReference type="PANTHER" id="PTHR32479:SF17">
    <property type="entry name" value="GLYCOLATE OXIDASE IRON-SULFUR SUBUNIT"/>
    <property type="match status" value="1"/>
</dbReference>
<keyword evidence="3" id="KW-0677">Repeat</keyword>
<dbReference type="InterPro" id="IPR012257">
    <property type="entry name" value="Glc_ox_4Fe-4S"/>
</dbReference>
<dbReference type="InterPro" id="IPR017896">
    <property type="entry name" value="4Fe4S_Fe-S-bd"/>
</dbReference>
<dbReference type="PROSITE" id="PS51379">
    <property type="entry name" value="4FE4S_FER_2"/>
    <property type="match status" value="2"/>
</dbReference>
<keyword evidence="5 6" id="KW-0411">Iron-sulfur</keyword>
<feature type="compositionally biased region" description="Basic and acidic residues" evidence="7">
    <location>
        <begin position="26"/>
        <end position="39"/>
    </location>
</feature>
<evidence type="ECO:0000256" key="4">
    <source>
        <dbReference type="ARBA" id="ARBA00023004"/>
    </source>
</evidence>
<dbReference type="InterPro" id="IPR017900">
    <property type="entry name" value="4Fe4S_Fe_S_CS"/>
</dbReference>
<reference evidence="9 10" key="2">
    <citation type="submission" date="2019-10" db="EMBL/GenBank/DDBJ databases">
        <title>Thermopilla bonchosmolovskayae gen. nov., sp. nov., a moderately thermophilic Chloroflexi bacterium from a Chukotka hot spring (Arctic, Russia), representing a novel classis Thermopillaia, which include previously uncultivated lineage OLB14.</title>
        <authorList>
            <person name="Kochetkova T.V."/>
            <person name="Zayulina K.S."/>
            <person name="Zhigarkov V.S."/>
            <person name="Minaev N.V."/>
            <person name="Novikov A."/>
            <person name="Toshchakov S.V."/>
            <person name="Elcheninov A.G."/>
            <person name="Kublanov I.V."/>
        </authorList>
    </citation>
    <scope>NUCLEOTIDE SEQUENCE [LARGE SCALE GENOMIC DNA]</scope>
    <source>
        <strain evidence="9 10">3753O</strain>
    </source>
</reference>
<dbReference type="Pfam" id="PF02754">
    <property type="entry name" value="CCG"/>
    <property type="match status" value="2"/>
</dbReference>
<comment type="function">
    <text evidence="6">Component of a complex that catalyzes the oxidation of glycolate to glyoxylate.</text>
</comment>
<dbReference type="PROSITE" id="PS00198">
    <property type="entry name" value="4FE4S_FER_1"/>
    <property type="match status" value="2"/>
</dbReference>
<evidence type="ECO:0000256" key="2">
    <source>
        <dbReference type="ARBA" id="ARBA00022723"/>
    </source>
</evidence>
<keyword evidence="10" id="KW-1185">Reference proteome</keyword>
<sequence>MRGRSGRSTRRAGGTGGGSSVGSERGGTEGRVSRWPKPEDAPAAEDLARCVHCGLCLTACPTYLVTGLEAESPRGRIQLAKLVEEGRAELNAAVQGHWSRCLQCRACEAVCPSGVPYGRIQEHARAQVQAAPPSGRAWLRLRRFVLRQVVARPRVLAAATAPVRWFAGWRLRGAAERALPGRLRELARQLPANQGAPFRGVREGGRVAEGEPVQLFTGCVMRELFGEVHRATVRVLERAGARVEATEAQRCCGALHAHEGDLAFARRLAKANIAAFERTEGAVVVNSAGCGAALKEYPQLLAGEPEWRERAAAFAARVRDLSEWLAGRGRLPDGRLAARVAYQDACHLAHVQGIRKEPRALLRALAGCELVETEGADTCCGAAGLYGVVEPGMSRELRRRKAAAFAAARPDAVVTANPGCHLQYLGAVREAGLRAEVLHLTEALDRAWNAGDGR</sequence>
<dbReference type="PIRSF" id="PIRSF000139">
    <property type="entry name" value="Glc_ox_4Fe-4S"/>
    <property type="match status" value="1"/>
</dbReference>
<comment type="catalytic activity">
    <reaction evidence="6">
        <text>glycolate + A = glyoxylate + AH2</text>
        <dbReference type="Rhea" id="RHEA:21264"/>
        <dbReference type="ChEBI" id="CHEBI:13193"/>
        <dbReference type="ChEBI" id="CHEBI:17499"/>
        <dbReference type="ChEBI" id="CHEBI:29805"/>
        <dbReference type="ChEBI" id="CHEBI:36655"/>
        <dbReference type="EC" id="1.1.99.14"/>
    </reaction>
</comment>
<dbReference type="Proteomes" id="UP000326331">
    <property type="component" value="Chromosome"/>
</dbReference>
<keyword evidence="4 6" id="KW-0408">Iron</keyword>
<dbReference type="EC" id="1.1.99.14" evidence="6"/>
<reference evidence="9 10" key="1">
    <citation type="submission" date="2019-08" db="EMBL/GenBank/DDBJ databases">
        <authorList>
            <person name="Toschakov S.V."/>
        </authorList>
    </citation>
    <scope>NUCLEOTIDE SEQUENCE [LARGE SCALE GENOMIC DNA]</scope>
    <source>
        <strain evidence="9 10">3753O</strain>
    </source>
</reference>
<keyword evidence="2 6" id="KW-0479">Metal-binding</keyword>
<dbReference type="Pfam" id="PF13183">
    <property type="entry name" value="Fer4_8"/>
    <property type="match status" value="1"/>
</dbReference>
<gene>
    <name evidence="9" type="ORF">Tbon_03745</name>
</gene>
<dbReference type="SUPFAM" id="SSF46548">
    <property type="entry name" value="alpha-helical ferredoxin"/>
    <property type="match status" value="1"/>
</dbReference>
<evidence type="ECO:0000259" key="8">
    <source>
        <dbReference type="PROSITE" id="PS51379"/>
    </source>
</evidence>
<dbReference type="InterPro" id="IPR009051">
    <property type="entry name" value="Helical_ferredxn"/>
</dbReference>
<name>A0ABX6C0U5_9CHLR</name>
<keyword evidence="1 6" id="KW-0004">4Fe-4S</keyword>
<evidence type="ECO:0000313" key="10">
    <source>
        <dbReference type="Proteomes" id="UP000326331"/>
    </source>
</evidence>
<keyword evidence="6" id="KW-0249">Electron transport</keyword>